<dbReference type="PANTHER" id="PTHR31793">
    <property type="entry name" value="4-HYDROXYBENZOYL-COA THIOESTERASE FAMILY MEMBER"/>
    <property type="match status" value="1"/>
</dbReference>
<dbReference type="PROSITE" id="PS01328">
    <property type="entry name" value="4HBCOA_THIOESTERASE"/>
    <property type="match status" value="1"/>
</dbReference>
<dbReference type="CDD" id="cd00586">
    <property type="entry name" value="4HBT"/>
    <property type="match status" value="1"/>
</dbReference>
<dbReference type="SUPFAM" id="SSF54637">
    <property type="entry name" value="Thioesterase/thiol ester dehydrase-isomerase"/>
    <property type="match status" value="1"/>
</dbReference>
<dbReference type="Gene3D" id="3.10.129.10">
    <property type="entry name" value="Hotdog Thioesterase"/>
    <property type="match status" value="1"/>
</dbReference>
<dbReference type="RefSeq" id="WP_246232552.1">
    <property type="nucleotide sequence ID" value="NZ_CP053069.1"/>
</dbReference>
<comment type="similarity">
    <text evidence="1">Belongs to the 4-hydroxybenzoyl-CoA thioesterase family.</text>
</comment>
<keyword evidence="5" id="KW-1185">Reference proteome</keyword>
<dbReference type="KEGG" id="uru:DSM104443_01355"/>
<dbReference type="Pfam" id="PF03061">
    <property type="entry name" value="4HBT"/>
    <property type="match status" value="1"/>
</dbReference>
<dbReference type="AlphaFoldDB" id="A0A6M4GSS7"/>
<dbReference type="EC" id="3.1.2.-" evidence="4"/>
<dbReference type="PIRSF" id="PIRSF003230">
    <property type="entry name" value="YbgC"/>
    <property type="match status" value="1"/>
</dbReference>
<dbReference type="FunFam" id="3.10.129.10:FF:000004">
    <property type="entry name" value="Tol-pal system-associated acyl-CoA thioesterase"/>
    <property type="match status" value="1"/>
</dbReference>
<evidence type="ECO:0000256" key="2">
    <source>
        <dbReference type="ARBA" id="ARBA00022801"/>
    </source>
</evidence>
<dbReference type="InterPro" id="IPR014166">
    <property type="entry name" value="Tol-Pal_acyl-CoA_thioesterase"/>
</dbReference>
<name>A0A6M4GSS7_9PROT</name>
<dbReference type="PANTHER" id="PTHR31793:SF37">
    <property type="entry name" value="ACYL-COA THIOESTER HYDROLASE YBGC"/>
    <property type="match status" value="1"/>
</dbReference>
<evidence type="ECO:0000313" key="4">
    <source>
        <dbReference type="EMBL" id="QJR10301.1"/>
    </source>
</evidence>
<dbReference type="GO" id="GO:0047617">
    <property type="term" value="F:fatty acyl-CoA hydrolase activity"/>
    <property type="evidence" value="ECO:0007669"/>
    <property type="project" value="TreeGrafter"/>
</dbReference>
<dbReference type="InterPro" id="IPR029069">
    <property type="entry name" value="HotDog_dom_sf"/>
</dbReference>
<keyword evidence="2 4" id="KW-0378">Hydrolase</keyword>
<sequence>MSRIAVKPRLQPELFTYSFPVRVYYENTDAGGVVYHAEYLKFLERARTEWLRHLGFDHQVLGRNHKVVFVVSSMAIDFIKPARLDDMVSVSVQLESLGKVRSVFVQEVRREDEVLVKAKVTVACLTVDSFKPVEIPEPLRRKMEASQ</sequence>
<proteinExistence type="inferred from homology"/>
<evidence type="ECO:0000313" key="5">
    <source>
        <dbReference type="Proteomes" id="UP000501534"/>
    </source>
</evidence>
<dbReference type="InterPro" id="IPR006683">
    <property type="entry name" value="Thioestr_dom"/>
</dbReference>
<dbReference type="InterPro" id="IPR008272">
    <property type="entry name" value="HB-CoA_thioesterase_AS"/>
</dbReference>
<accession>A0A6M4GSS7</accession>
<evidence type="ECO:0000256" key="1">
    <source>
        <dbReference type="ARBA" id="ARBA00005953"/>
    </source>
</evidence>
<dbReference type="InterPro" id="IPR050563">
    <property type="entry name" value="4-hydroxybenzoyl-CoA_TE"/>
</dbReference>
<dbReference type="Proteomes" id="UP000501534">
    <property type="component" value="Chromosome"/>
</dbReference>
<dbReference type="NCBIfam" id="TIGR00051">
    <property type="entry name" value="YbgC/FadM family acyl-CoA thioesterase"/>
    <property type="match status" value="1"/>
</dbReference>
<feature type="domain" description="Thioesterase" evidence="3">
    <location>
        <begin position="31"/>
        <end position="116"/>
    </location>
</feature>
<dbReference type="EMBL" id="CP053069">
    <property type="protein sequence ID" value="QJR10301.1"/>
    <property type="molecule type" value="Genomic_DNA"/>
</dbReference>
<reference evidence="4 5" key="1">
    <citation type="submission" date="2020-04" db="EMBL/GenBank/DDBJ databases">
        <title>Usitatibacter rugosus gen. nov., sp. nov. and Usitatibacter palustris sp. nov., novel members of Usitatibacteraceae fam. nov. within the order Nitrosomonadales isolated from soil.</title>
        <authorList>
            <person name="Huber K.J."/>
            <person name="Neumann-Schaal M."/>
            <person name="Geppert A."/>
            <person name="Luckner M."/>
            <person name="Wanner G."/>
            <person name="Overmann J."/>
        </authorList>
    </citation>
    <scope>NUCLEOTIDE SEQUENCE [LARGE SCALE GENOMIC DNA]</scope>
    <source>
        <strain evidence="4 5">0125_3</strain>
    </source>
</reference>
<evidence type="ECO:0000259" key="3">
    <source>
        <dbReference type="Pfam" id="PF03061"/>
    </source>
</evidence>
<dbReference type="InterPro" id="IPR006684">
    <property type="entry name" value="YbgC/YbaW"/>
</dbReference>
<gene>
    <name evidence="4" type="primary">ybgC</name>
    <name evidence="4" type="ORF">DSM104443_01355</name>
</gene>
<dbReference type="NCBIfam" id="TIGR02799">
    <property type="entry name" value="thio_ybgC"/>
    <property type="match status" value="1"/>
</dbReference>
<organism evidence="4 5">
    <name type="scientific">Usitatibacter rugosus</name>
    <dbReference type="NCBI Taxonomy" id="2732067"/>
    <lineage>
        <taxon>Bacteria</taxon>
        <taxon>Pseudomonadati</taxon>
        <taxon>Pseudomonadota</taxon>
        <taxon>Betaproteobacteria</taxon>
        <taxon>Nitrosomonadales</taxon>
        <taxon>Usitatibacteraceae</taxon>
        <taxon>Usitatibacter</taxon>
    </lineage>
</organism>
<protein>
    <submittedName>
        <fullName evidence="4">Acyl-CoA thioesterase YbgC</fullName>
        <ecNumber evidence="4">3.1.2.-</ecNumber>
    </submittedName>
</protein>